<evidence type="ECO:0000313" key="3">
    <source>
        <dbReference type="Proteomes" id="UP000283269"/>
    </source>
</evidence>
<protein>
    <submittedName>
        <fullName evidence="2">Uncharacterized protein</fullName>
    </submittedName>
</protein>
<accession>A0A409VZR5</accession>
<gene>
    <name evidence="2" type="ORF">CVT25_004793</name>
</gene>
<evidence type="ECO:0000313" key="2">
    <source>
        <dbReference type="EMBL" id="PPQ71740.1"/>
    </source>
</evidence>
<sequence length="221" mass="26312">MARHWVPPPPVHSLIATLIGPFDPQSTCVLYSAIPPEIRNRILSFALYSYDDISRPYPDRSYYSRPGYRYHQHISTNLLATCRRIYSETHDLPVSQNEHVFWGMSYRGPSRNIRSSPRWFFHKLTIEQRSAVVHVHLFTQLRWLESNNFQKVCELDDVHPQHLTITVRHTDWWGWETDTPLVMKYNWMDHLKYMKKLETLDVELETMEQNKDQVFNAGLIL</sequence>
<comment type="caution">
    <text evidence="2">The sequence shown here is derived from an EMBL/GenBank/DDBJ whole genome shotgun (WGS) entry which is preliminary data.</text>
</comment>
<reference evidence="2 3" key="1">
    <citation type="journal article" date="2018" name="Evol. Lett.">
        <title>Horizontal gene cluster transfer increased hallucinogenic mushroom diversity.</title>
        <authorList>
            <person name="Reynolds H.T."/>
            <person name="Vijayakumar V."/>
            <person name="Gluck-Thaler E."/>
            <person name="Korotkin H.B."/>
            <person name="Matheny P.B."/>
            <person name="Slot J.C."/>
        </authorList>
    </citation>
    <scope>NUCLEOTIDE SEQUENCE [LARGE SCALE GENOMIC DNA]</scope>
    <source>
        <strain evidence="2 3">2631</strain>
    </source>
</reference>
<dbReference type="InterPro" id="IPR038883">
    <property type="entry name" value="AN11006-like"/>
</dbReference>
<dbReference type="STRING" id="93625.A0A409VZR5"/>
<keyword evidence="1" id="KW-0175">Coiled coil</keyword>
<dbReference type="OrthoDB" id="288942at2759"/>
<dbReference type="AlphaFoldDB" id="A0A409VZR5"/>
<dbReference type="PANTHER" id="PTHR42085:SF2">
    <property type="entry name" value="F-BOX DOMAIN-CONTAINING PROTEIN"/>
    <property type="match status" value="1"/>
</dbReference>
<keyword evidence="3" id="KW-1185">Reference proteome</keyword>
<feature type="coiled-coil region" evidence="1">
    <location>
        <begin position="190"/>
        <end position="217"/>
    </location>
</feature>
<evidence type="ECO:0000256" key="1">
    <source>
        <dbReference type="SAM" id="Coils"/>
    </source>
</evidence>
<dbReference type="PANTHER" id="PTHR42085">
    <property type="entry name" value="F-BOX DOMAIN-CONTAINING PROTEIN"/>
    <property type="match status" value="1"/>
</dbReference>
<dbReference type="Proteomes" id="UP000283269">
    <property type="component" value="Unassembled WGS sequence"/>
</dbReference>
<dbReference type="EMBL" id="NHYD01003851">
    <property type="protein sequence ID" value="PPQ71740.1"/>
    <property type="molecule type" value="Genomic_DNA"/>
</dbReference>
<name>A0A409VZR5_PSICY</name>
<organism evidence="2 3">
    <name type="scientific">Psilocybe cyanescens</name>
    <dbReference type="NCBI Taxonomy" id="93625"/>
    <lineage>
        <taxon>Eukaryota</taxon>
        <taxon>Fungi</taxon>
        <taxon>Dikarya</taxon>
        <taxon>Basidiomycota</taxon>
        <taxon>Agaricomycotina</taxon>
        <taxon>Agaricomycetes</taxon>
        <taxon>Agaricomycetidae</taxon>
        <taxon>Agaricales</taxon>
        <taxon>Agaricineae</taxon>
        <taxon>Strophariaceae</taxon>
        <taxon>Psilocybe</taxon>
    </lineage>
</organism>
<proteinExistence type="predicted"/>
<dbReference type="InParanoid" id="A0A409VZR5"/>